<feature type="region of interest" description="Disordered" evidence="1">
    <location>
        <begin position="34"/>
        <end position="55"/>
    </location>
</feature>
<feature type="compositionally biased region" description="Basic and acidic residues" evidence="1">
    <location>
        <begin position="34"/>
        <end position="53"/>
    </location>
</feature>
<name>A0AAE0WFZ8_9PEZI</name>
<dbReference type="Proteomes" id="UP001274830">
    <property type="component" value="Unassembled WGS sequence"/>
</dbReference>
<accession>A0AAE0WFZ8</accession>
<keyword evidence="3" id="KW-1185">Reference proteome</keyword>
<evidence type="ECO:0000313" key="3">
    <source>
        <dbReference type="Proteomes" id="UP001274830"/>
    </source>
</evidence>
<proteinExistence type="predicted"/>
<evidence type="ECO:0000256" key="1">
    <source>
        <dbReference type="SAM" id="MobiDB-lite"/>
    </source>
</evidence>
<organism evidence="2 3">
    <name type="scientific">Recurvomyces mirabilis</name>
    <dbReference type="NCBI Taxonomy" id="574656"/>
    <lineage>
        <taxon>Eukaryota</taxon>
        <taxon>Fungi</taxon>
        <taxon>Dikarya</taxon>
        <taxon>Ascomycota</taxon>
        <taxon>Pezizomycotina</taxon>
        <taxon>Dothideomycetes</taxon>
        <taxon>Dothideomycetidae</taxon>
        <taxon>Mycosphaerellales</taxon>
        <taxon>Teratosphaeriaceae</taxon>
        <taxon>Recurvomyces</taxon>
    </lineage>
</organism>
<gene>
    <name evidence="2" type="ORF">LTR78_010946</name>
</gene>
<sequence length="112" mass="12992">MLASDLSNKLDNNGVYKEFDLRLALKKEEKARVLSNPKDFRDFPPERRPDKANPKKYKVPIALVYESEDESNFDEDDDTEEEEFFDDKAVCDKPGKDDNGDFVRDAYYSPTS</sequence>
<dbReference type="AlphaFoldDB" id="A0AAE0WFZ8"/>
<protein>
    <submittedName>
        <fullName evidence="2">Uncharacterized protein</fullName>
    </submittedName>
</protein>
<feature type="compositionally biased region" description="Basic and acidic residues" evidence="1">
    <location>
        <begin position="86"/>
        <end position="104"/>
    </location>
</feature>
<dbReference type="EMBL" id="JAUTXT010000104">
    <property type="protein sequence ID" value="KAK3669174.1"/>
    <property type="molecule type" value="Genomic_DNA"/>
</dbReference>
<reference evidence="2" key="1">
    <citation type="submission" date="2023-07" db="EMBL/GenBank/DDBJ databases">
        <title>Black Yeasts Isolated from many extreme environments.</title>
        <authorList>
            <person name="Coleine C."/>
            <person name="Stajich J.E."/>
            <person name="Selbmann L."/>
        </authorList>
    </citation>
    <scope>NUCLEOTIDE SEQUENCE</scope>
    <source>
        <strain evidence="2">CCFEE 5485</strain>
    </source>
</reference>
<comment type="caution">
    <text evidence="2">The sequence shown here is derived from an EMBL/GenBank/DDBJ whole genome shotgun (WGS) entry which is preliminary data.</text>
</comment>
<evidence type="ECO:0000313" key="2">
    <source>
        <dbReference type="EMBL" id="KAK3669174.1"/>
    </source>
</evidence>
<feature type="compositionally biased region" description="Acidic residues" evidence="1">
    <location>
        <begin position="68"/>
        <end position="85"/>
    </location>
</feature>
<feature type="region of interest" description="Disordered" evidence="1">
    <location>
        <begin position="68"/>
        <end position="112"/>
    </location>
</feature>